<dbReference type="AlphaFoldDB" id="A0A2P6AV80"/>
<keyword evidence="1" id="KW-1003">Cell membrane</keyword>
<evidence type="ECO:0000256" key="1">
    <source>
        <dbReference type="ARBA" id="ARBA00022475"/>
    </source>
</evidence>
<gene>
    <name evidence="6" type="primary">lptC</name>
    <name evidence="6" type="ORF">C5O18_00560</name>
</gene>
<evidence type="ECO:0000313" key="7">
    <source>
        <dbReference type="Proteomes" id="UP000243900"/>
    </source>
</evidence>
<dbReference type="GO" id="GO:0005886">
    <property type="term" value="C:plasma membrane"/>
    <property type="evidence" value="ECO:0007669"/>
    <property type="project" value="InterPro"/>
</dbReference>
<dbReference type="EMBL" id="PTQZ01000005">
    <property type="protein sequence ID" value="PQA52121.1"/>
    <property type="molecule type" value="Genomic_DNA"/>
</dbReference>
<dbReference type="InterPro" id="IPR026265">
    <property type="entry name" value="LptC"/>
</dbReference>
<dbReference type="Gene3D" id="2.60.450.10">
    <property type="entry name" value="Lipopolysaccharide (LPS) transport protein A like domain"/>
    <property type="match status" value="1"/>
</dbReference>
<protein>
    <submittedName>
        <fullName evidence="6">LPS export ABC transporter periplasmic protein LptC</fullName>
    </submittedName>
</protein>
<organism evidence="6 7">
    <name type="scientific">Amnimonas aquatica</name>
    <dbReference type="NCBI Taxonomy" id="2094561"/>
    <lineage>
        <taxon>Bacteria</taxon>
        <taxon>Pseudomonadati</taxon>
        <taxon>Pseudomonadota</taxon>
        <taxon>Gammaproteobacteria</taxon>
        <taxon>Moraxellales</taxon>
        <taxon>Moraxellaceae</taxon>
        <taxon>Amnimonas</taxon>
    </lineage>
</organism>
<dbReference type="InterPro" id="IPR052363">
    <property type="entry name" value="LPS_export_LptC"/>
</dbReference>
<dbReference type="NCBIfam" id="TIGR04409">
    <property type="entry name" value="LptC_YrbK"/>
    <property type="match status" value="1"/>
</dbReference>
<dbReference type="GO" id="GO:0030288">
    <property type="term" value="C:outer membrane-bounded periplasmic space"/>
    <property type="evidence" value="ECO:0007669"/>
    <property type="project" value="TreeGrafter"/>
</dbReference>
<dbReference type="GO" id="GO:0015221">
    <property type="term" value="F:lipopolysaccharide transmembrane transporter activity"/>
    <property type="evidence" value="ECO:0007669"/>
    <property type="project" value="InterPro"/>
</dbReference>
<evidence type="ECO:0000256" key="4">
    <source>
        <dbReference type="ARBA" id="ARBA00022989"/>
    </source>
</evidence>
<name>A0A2P6AV80_9GAMM</name>
<keyword evidence="2" id="KW-0997">Cell inner membrane</keyword>
<keyword evidence="7" id="KW-1185">Reference proteome</keyword>
<dbReference type="PANTHER" id="PTHR37481:SF1">
    <property type="entry name" value="LIPOPOLYSACCHARIDE EXPORT SYSTEM PROTEIN LPTC"/>
    <property type="match status" value="1"/>
</dbReference>
<evidence type="ECO:0000256" key="3">
    <source>
        <dbReference type="ARBA" id="ARBA00022692"/>
    </source>
</evidence>
<keyword evidence="4" id="KW-1133">Transmembrane helix</keyword>
<comment type="caution">
    <text evidence="6">The sequence shown here is derived from an EMBL/GenBank/DDBJ whole genome shotgun (WGS) entry which is preliminary data.</text>
</comment>
<keyword evidence="5" id="KW-0472">Membrane</keyword>
<dbReference type="InterPro" id="IPR010664">
    <property type="entry name" value="LipoPS_assembly_LptC-rel"/>
</dbReference>
<accession>A0A2P6AV80</accession>
<dbReference type="Pfam" id="PF06835">
    <property type="entry name" value="LptC"/>
    <property type="match status" value="1"/>
</dbReference>
<evidence type="ECO:0000256" key="2">
    <source>
        <dbReference type="ARBA" id="ARBA00022519"/>
    </source>
</evidence>
<dbReference type="GO" id="GO:0017089">
    <property type="term" value="F:glycolipid transfer activity"/>
    <property type="evidence" value="ECO:0007669"/>
    <property type="project" value="TreeGrafter"/>
</dbReference>
<dbReference type="Proteomes" id="UP000243900">
    <property type="component" value="Unassembled WGS sequence"/>
</dbReference>
<keyword evidence="3" id="KW-0812">Transmembrane</keyword>
<evidence type="ECO:0000256" key="5">
    <source>
        <dbReference type="ARBA" id="ARBA00023136"/>
    </source>
</evidence>
<sequence length="203" mass="22427">MPSRPTWTRAPEMDIRPLLQTSIVLLAVGAFAYYGFGHDDGDGRTRAEHTGPDYIIAGMQGWQADEQGRPLRRFDGSELLHYAAGSAGPERFEMNAPDIRLYSDGKPGWHLTANQATSTDPGTDIWLEGRVVALRDASQGMPLRVETERLHANPRANRLDTPELVKITGPQGRMSGRGLTADLQSRTLQFNSAVEVLYAPSRR</sequence>
<proteinExistence type="predicted"/>
<reference evidence="7" key="1">
    <citation type="submission" date="2018-02" db="EMBL/GenBank/DDBJ databases">
        <title>Genome sequencing of Solimonas sp. HR-BB.</title>
        <authorList>
            <person name="Lee Y."/>
            <person name="Jeon C.O."/>
        </authorList>
    </citation>
    <scope>NUCLEOTIDE SEQUENCE [LARGE SCALE GENOMIC DNA]</scope>
    <source>
        <strain evidence="7">HR-E</strain>
    </source>
</reference>
<evidence type="ECO:0000313" key="6">
    <source>
        <dbReference type="EMBL" id="PQA52121.1"/>
    </source>
</evidence>
<dbReference type="PANTHER" id="PTHR37481">
    <property type="entry name" value="LIPOPOLYSACCHARIDE EXPORT SYSTEM PROTEIN LPTC"/>
    <property type="match status" value="1"/>
</dbReference>